<sequence>MKDFDPYYRWLGISPKHQPPDHYRLLGIEQFEADLDVIESAADRQMAYVRQRQLSQHAQLSQRICSELSQARACLLNPQSKRAYDTQLRTPAVKPVEPSVPEPSEPQGNAAMWPPTRPPRPAQPPAASPPPQTPQARNRVDAETPLERPPAPVFPRHRPSPIRETSPVRKASPAREASPVDVREVSANSVGNRVPSRQTSVGQIPSPPSLPETPVFPVVVQLEPEDPFRWQADPDETVLELVAECLADNEPEADLEPAPVRPARRPISWSRPIAAFIAMVLGIAVLYMTILLIRQRAEEHSFQPSRQINQSATSRPF</sequence>
<feature type="compositionally biased region" description="Pro residues" evidence="1">
    <location>
        <begin position="115"/>
        <end position="133"/>
    </location>
</feature>
<dbReference type="Proteomes" id="UP000317648">
    <property type="component" value="Chromosome"/>
</dbReference>
<dbReference type="EMBL" id="CP036433">
    <property type="protein sequence ID" value="QDU98484.1"/>
    <property type="molecule type" value="Genomic_DNA"/>
</dbReference>
<dbReference type="SUPFAM" id="SSF46565">
    <property type="entry name" value="Chaperone J-domain"/>
    <property type="match status" value="1"/>
</dbReference>
<dbReference type="AlphaFoldDB" id="A0A518E322"/>
<evidence type="ECO:0008006" key="5">
    <source>
        <dbReference type="Google" id="ProtNLM"/>
    </source>
</evidence>
<evidence type="ECO:0000256" key="1">
    <source>
        <dbReference type="SAM" id="MobiDB-lite"/>
    </source>
</evidence>
<keyword evidence="2" id="KW-0472">Membrane</keyword>
<reference evidence="3 4" key="1">
    <citation type="submission" date="2019-02" db="EMBL/GenBank/DDBJ databases">
        <title>Deep-cultivation of Planctomycetes and their phenomic and genomic characterization uncovers novel biology.</title>
        <authorList>
            <person name="Wiegand S."/>
            <person name="Jogler M."/>
            <person name="Boedeker C."/>
            <person name="Pinto D."/>
            <person name="Vollmers J."/>
            <person name="Rivas-Marin E."/>
            <person name="Kohn T."/>
            <person name="Peeters S.H."/>
            <person name="Heuer A."/>
            <person name="Rast P."/>
            <person name="Oberbeckmann S."/>
            <person name="Bunk B."/>
            <person name="Jeske O."/>
            <person name="Meyerdierks A."/>
            <person name="Storesund J.E."/>
            <person name="Kallscheuer N."/>
            <person name="Luecker S."/>
            <person name="Lage O.M."/>
            <person name="Pohl T."/>
            <person name="Merkel B.J."/>
            <person name="Hornburger P."/>
            <person name="Mueller R.-W."/>
            <person name="Bruemmer F."/>
            <person name="Labrenz M."/>
            <person name="Spormann A.M."/>
            <person name="Op den Camp H."/>
            <person name="Overmann J."/>
            <person name="Amann R."/>
            <person name="Jetten M.S.M."/>
            <person name="Mascher T."/>
            <person name="Medema M.H."/>
            <person name="Devos D.P."/>
            <person name="Kaster A.-K."/>
            <person name="Ovreas L."/>
            <person name="Rohde M."/>
            <person name="Galperin M.Y."/>
            <person name="Jogler C."/>
        </authorList>
    </citation>
    <scope>NUCLEOTIDE SEQUENCE [LARGE SCALE GENOMIC DNA]</scope>
    <source>
        <strain evidence="3 4">Pla85_3_4</strain>
    </source>
</reference>
<evidence type="ECO:0000313" key="4">
    <source>
        <dbReference type="Proteomes" id="UP000317648"/>
    </source>
</evidence>
<protein>
    <recommendedName>
        <fullName evidence="5">J domain-containing protein</fullName>
    </recommendedName>
</protein>
<dbReference type="RefSeq" id="WP_145057778.1">
    <property type="nucleotide sequence ID" value="NZ_CP036433.1"/>
</dbReference>
<name>A0A518E322_9BACT</name>
<keyword evidence="2" id="KW-0812">Transmembrane</keyword>
<feature type="region of interest" description="Disordered" evidence="1">
    <location>
        <begin position="85"/>
        <end position="209"/>
    </location>
</feature>
<proteinExistence type="predicted"/>
<feature type="compositionally biased region" description="Polar residues" evidence="1">
    <location>
        <begin position="186"/>
        <end position="203"/>
    </location>
</feature>
<dbReference type="OrthoDB" id="291302at2"/>
<evidence type="ECO:0000256" key="2">
    <source>
        <dbReference type="SAM" id="Phobius"/>
    </source>
</evidence>
<dbReference type="InterPro" id="IPR036869">
    <property type="entry name" value="J_dom_sf"/>
</dbReference>
<feature type="transmembrane region" description="Helical" evidence="2">
    <location>
        <begin position="273"/>
        <end position="293"/>
    </location>
</feature>
<organism evidence="3 4">
    <name type="scientific">Lignipirellula cremea</name>
    <dbReference type="NCBI Taxonomy" id="2528010"/>
    <lineage>
        <taxon>Bacteria</taxon>
        <taxon>Pseudomonadati</taxon>
        <taxon>Planctomycetota</taxon>
        <taxon>Planctomycetia</taxon>
        <taxon>Pirellulales</taxon>
        <taxon>Pirellulaceae</taxon>
        <taxon>Lignipirellula</taxon>
    </lineage>
</organism>
<keyword evidence="2" id="KW-1133">Transmembrane helix</keyword>
<dbReference type="KEGG" id="lcre:Pla8534_63530"/>
<accession>A0A518E322</accession>
<evidence type="ECO:0000313" key="3">
    <source>
        <dbReference type="EMBL" id="QDU98484.1"/>
    </source>
</evidence>
<gene>
    <name evidence="3" type="ORF">Pla8534_63530</name>
</gene>
<keyword evidence="4" id="KW-1185">Reference proteome</keyword>